<dbReference type="InterPro" id="IPR000152">
    <property type="entry name" value="EGF-type_Asp/Asn_hydroxyl_site"/>
</dbReference>
<dbReference type="InterPro" id="IPR009030">
    <property type="entry name" value="Growth_fac_rcpt_cys_sf"/>
</dbReference>
<dbReference type="PANTHER" id="PTHR24543:SF291">
    <property type="entry name" value="SMOKE ALARM, ISOFORM D"/>
    <property type="match status" value="1"/>
</dbReference>
<keyword evidence="2" id="KW-0964">Secreted</keyword>
<dbReference type="SUPFAM" id="SSF57184">
    <property type="entry name" value="Growth factor receptor domain"/>
    <property type="match status" value="1"/>
</dbReference>
<dbReference type="GO" id="GO:0005576">
    <property type="term" value="C:extracellular region"/>
    <property type="evidence" value="ECO:0007669"/>
    <property type="project" value="UniProtKB-SubCell"/>
</dbReference>
<evidence type="ECO:0000313" key="13">
    <source>
        <dbReference type="RefSeq" id="XP_035685101.1"/>
    </source>
</evidence>
<dbReference type="PROSITE" id="PS50026">
    <property type="entry name" value="EGF_3"/>
    <property type="match status" value="1"/>
</dbReference>
<feature type="domain" description="F5/8 type C" evidence="9">
    <location>
        <begin position="64"/>
        <end position="229"/>
    </location>
</feature>
<proteinExistence type="predicted"/>
<dbReference type="FunFam" id="2.10.25.10:FF:000038">
    <property type="entry name" value="Fibrillin 2"/>
    <property type="match status" value="1"/>
</dbReference>
<dbReference type="InterPro" id="IPR018097">
    <property type="entry name" value="EGF_Ca-bd_CS"/>
</dbReference>
<keyword evidence="7" id="KW-0325">Glycoprotein</keyword>
<dbReference type="InterPro" id="IPR001881">
    <property type="entry name" value="EGF-like_Ca-bd_dom"/>
</dbReference>
<reference evidence="13" key="2">
    <citation type="submission" date="2025-08" db="UniProtKB">
        <authorList>
            <consortium name="RefSeq"/>
        </authorList>
    </citation>
    <scope>IDENTIFICATION</scope>
    <source>
        <strain evidence="13">S238N-H82</strain>
        <tissue evidence="13">Testes</tissue>
    </source>
</reference>
<dbReference type="FunFam" id="2.60.120.260:FF:000002">
    <property type="entry name" value="Coagulation factor VIII"/>
    <property type="match status" value="1"/>
</dbReference>
<evidence type="ECO:0000259" key="10">
    <source>
        <dbReference type="PROSITE" id="PS50026"/>
    </source>
</evidence>
<dbReference type="SMART" id="SM00181">
    <property type="entry name" value="EGF"/>
    <property type="match status" value="3"/>
</dbReference>
<evidence type="ECO:0000313" key="12">
    <source>
        <dbReference type="Proteomes" id="UP000001554"/>
    </source>
</evidence>
<dbReference type="RefSeq" id="XP_035685101.1">
    <property type="nucleotide sequence ID" value="XM_035829208.1"/>
</dbReference>
<gene>
    <name evidence="13" type="primary">LOC118421718</name>
</gene>
<keyword evidence="3 8" id="KW-0245">EGF-like domain</keyword>
<keyword evidence="6" id="KW-1015">Disulfide bond</keyword>
<dbReference type="AlphaFoldDB" id="A0A9J7MYT5"/>
<dbReference type="CDD" id="cd00054">
    <property type="entry name" value="EGF_CA"/>
    <property type="match status" value="3"/>
</dbReference>
<dbReference type="SMART" id="SM00179">
    <property type="entry name" value="EGF_CA"/>
    <property type="match status" value="3"/>
</dbReference>
<name>A0A9J7MYT5_BRAFL</name>
<evidence type="ECO:0000259" key="11">
    <source>
        <dbReference type="PROSITE" id="PS50041"/>
    </source>
</evidence>
<dbReference type="PANTHER" id="PTHR24543">
    <property type="entry name" value="MULTICOPPER OXIDASE-RELATED"/>
    <property type="match status" value="1"/>
</dbReference>
<dbReference type="InterPro" id="IPR001304">
    <property type="entry name" value="C-type_lectin-like"/>
</dbReference>
<evidence type="ECO:0000256" key="4">
    <source>
        <dbReference type="ARBA" id="ARBA00022729"/>
    </source>
</evidence>
<dbReference type="InterPro" id="IPR016186">
    <property type="entry name" value="C-type_lectin-like/link_sf"/>
</dbReference>
<dbReference type="CDD" id="cd00037">
    <property type="entry name" value="CLECT"/>
    <property type="match status" value="1"/>
</dbReference>
<protein>
    <submittedName>
        <fullName evidence="13">Neurocan core protein-like isoform X7</fullName>
    </submittedName>
</protein>
<dbReference type="FunFam" id="2.10.25.10:FF:000014">
    <property type="entry name" value="Latent-transforming growth factor beta-binding protein 3"/>
    <property type="match status" value="1"/>
</dbReference>
<keyword evidence="4" id="KW-0732">Signal</keyword>
<dbReference type="InterPro" id="IPR049883">
    <property type="entry name" value="NOTCH1_EGF-like"/>
</dbReference>
<evidence type="ECO:0000256" key="3">
    <source>
        <dbReference type="ARBA" id="ARBA00022536"/>
    </source>
</evidence>
<dbReference type="PROSITE" id="PS01286">
    <property type="entry name" value="FA58C_2"/>
    <property type="match status" value="1"/>
</dbReference>
<dbReference type="SUPFAM" id="SSF49785">
    <property type="entry name" value="Galactose-binding domain-like"/>
    <property type="match status" value="1"/>
</dbReference>
<dbReference type="InterPro" id="IPR000742">
    <property type="entry name" value="EGF"/>
</dbReference>
<dbReference type="SMART" id="SM00231">
    <property type="entry name" value="FA58C"/>
    <property type="match status" value="1"/>
</dbReference>
<evidence type="ECO:0000256" key="8">
    <source>
        <dbReference type="PROSITE-ProRule" id="PRU00076"/>
    </source>
</evidence>
<dbReference type="InterPro" id="IPR000421">
    <property type="entry name" value="FA58C"/>
</dbReference>
<evidence type="ECO:0000256" key="7">
    <source>
        <dbReference type="ARBA" id="ARBA00023180"/>
    </source>
</evidence>
<feature type="domain" description="EGF-like" evidence="10">
    <location>
        <begin position="276"/>
        <end position="316"/>
    </location>
</feature>
<dbReference type="PROSITE" id="PS00010">
    <property type="entry name" value="ASX_HYDROXYL"/>
    <property type="match status" value="1"/>
</dbReference>
<dbReference type="InterPro" id="IPR016187">
    <property type="entry name" value="CTDL_fold"/>
</dbReference>
<accession>A0A9J7MYT5</accession>
<comment type="subcellular location">
    <subcellularLocation>
        <location evidence="1">Secreted</location>
    </subcellularLocation>
</comment>
<dbReference type="Proteomes" id="UP000001554">
    <property type="component" value="Chromosome 8"/>
</dbReference>
<dbReference type="Pfam" id="PF00059">
    <property type="entry name" value="Lectin_C"/>
    <property type="match status" value="1"/>
</dbReference>
<dbReference type="PROSITE" id="PS50022">
    <property type="entry name" value="FA58C_3"/>
    <property type="match status" value="1"/>
</dbReference>
<dbReference type="Gene3D" id="2.10.25.10">
    <property type="entry name" value="Laminin"/>
    <property type="match status" value="3"/>
</dbReference>
<dbReference type="Pfam" id="PF07645">
    <property type="entry name" value="EGF_CA"/>
    <property type="match status" value="1"/>
</dbReference>
<evidence type="ECO:0000259" key="9">
    <source>
        <dbReference type="PROSITE" id="PS50022"/>
    </source>
</evidence>
<comment type="caution">
    <text evidence="8">Lacks conserved residue(s) required for the propagation of feature annotation.</text>
</comment>
<dbReference type="GO" id="GO:0005509">
    <property type="term" value="F:calcium ion binding"/>
    <property type="evidence" value="ECO:0007669"/>
    <property type="project" value="InterPro"/>
</dbReference>
<dbReference type="Gene3D" id="2.60.120.260">
    <property type="entry name" value="Galactose-binding domain-like"/>
    <property type="match status" value="1"/>
</dbReference>
<dbReference type="Pfam" id="PF14670">
    <property type="entry name" value="FXa_inhibition"/>
    <property type="match status" value="1"/>
</dbReference>
<feature type="domain" description="C-type lectin" evidence="11">
    <location>
        <begin position="416"/>
        <end position="538"/>
    </location>
</feature>
<dbReference type="SMART" id="SM00034">
    <property type="entry name" value="CLECT"/>
    <property type="match status" value="1"/>
</dbReference>
<dbReference type="CDD" id="cd00057">
    <property type="entry name" value="FA58C"/>
    <property type="match status" value="1"/>
</dbReference>
<evidence type="ECO:0000256" key="5">
    <source>
        <dbReference type="ARBA" id="ARBA00022737"/>
    </source>
</evidence>
<dbReference type="Pfam" id="PF12947">
    <property type="entry name" value="EGF_3"/>
    <property type="match status" value="1"/>
</dbReference>
<evidence type="ECO:0000256" key="6">
    <source>
        <dbReference type="ARBA" id="ARBA00023157"/>
    </source>
</evidence>
<evidence type="ECO:0000256" key="1">
    <source>
        <dbReference type="ARBA" id="ARBA00004613"/>
    </source>
</evidence>
<keyword evidence="12" id="KW-1185">Reference proteome</keyword>
<dbReference type="InterPro" id="IPR008979">
    <property type="entry name" value="Galactose-bd-like_sf"/>
</dbReference>
<dbReference type="SUPFAM" id="SSF56436">
    <property type="entry name" value="C-type lectin-like"/>
    <property type="match status" value="1"/>
</dbReference>
<dbReference type="Pfam" id="PF00754">
    <property type="entry name" value="F5_F8_type_C"/>
    <property type="match status" value="1"/>
</dbReference>
<dbReference type="Gene3D" id="3.10.100.10">
    <property type="entry name" value="Mannose-Binding Protein A, subunit A"/>
    <property type="match status" value="1"/>
</dbReference>
<dbReference type="InterPro" id="IPR024731">
    <property type="entry name" value="NELL2-like_EGF"/>
</dbReference>
<dbReference type="PROSITE" id="PS01187">
    <property type="entry name" value="EGF_CA"/>
    <property type="match status" value="2"/>
</dbReference>
<dbReference type="GeneID" id="118421718"/>
<keyword evidence="5" id="KW-0677">Repeat</keyword>
<organism evidence="12 13">
    <name type="scientific">Branchiostoma floridae</name>
    <name type="common">Florida lancelet</name>
    <name type="synonym">Amphioxus</name>
    <dbReference type="NCBI Taxonomy" id="7739"/>
    <lineage>
        <taxon>Eukaryota</taxon>
        <taxon>Metazoa</taxon>
        <taxon>Chordata</taxon>
        <taxon>Cephalochordata</taxon>
        <taxon>Leptocardii</taxon>
        <taxon>Amphioxiformes</taxon>
        <taxon>Branchiostomatidae</taxon>
        <taxon>Branchiostoma</taxon>
    </lineage>
</organism>
<dbReference type="PROSITE" id="PS01186">
    <property type="entry name" value="EGF_2"/>
    <property type="match status" value="2"/>
</dbReference>
<reference evidence="12" key="1">
    <citation type="journal article" date="2020" name="Nat. Ecol. Evol.">
        <title>Deeply conserved synteny resolves early events in vertebrate evolution.</title>
        <authorList>
            <person name="Simakov O."/>
            <person name="Marletaz F."/>
            <person name="Yue J.X."/>
            <person name="O'Connell B."/>
            <person name="Jenkins J."/>
            <person name="Brandt A."/>
            <person name="Calef R."/>
            <person name="Tung C.H."/>
            <person name="Huang T.K."/>
            <person name="Schmutz J."/>
            <person name="Satoh N."/>
            <person name="Yu J.K."/>
            <person name="Putnam N.H."/>
            <person name="Green R.E."/>
            <person name="Rokhsar D.S."/>
        </authorList>
    </citation>
    <scope>NUCLEOTIDE SEQUENCE [LARGE SCALE GENOMIC DNA]</scope>
    <source>
        <strain evidence="12">S238N-H82</strain>
    </source>
</reference>
<evidence type="ECO:0000256" key="2">
    <source>
        <dbReference type="ARBA" id="ARBA00022525"/>
    </source>
</evidence>
<sequence>MPPRTRPACLPKLRGQQATERLPYQRCSSTTRRHLRQVNRMDHRWVCLTLFLALLAGMTRGQECQDPLGMESGSIPDDSITASSWFNDWVYDFYDDPATEYPAEFYSWDFGATWYARLNGDGWAPTYSRVGEWLQVDLGEMKNVKGTITLGSPDDNFYVTSYKLQYSTDETTWTTYADTDGSEKVFPGNTDRTTPVTNLLDNPIGTRYVRFLPQTWRDYPVLRVEILGCAAGDTVATTLAPTTTAALTTGRATSVATTLAPTSGGPTTDALTTARDVDECAEEADNCSPQATCSDTPDSFTCTCNPGYTGNGVTCTDVDECASNNGGCGQTCTNNAGSFVCSCGTGYILNADGLACDDVDECASNNGGCEGTCTNNVGSFDCACGAGLVLNADGLACDTCADLYPGLQPSHNFGIYQNQCFWAGNFRTPRLNYMAAKQACQAQGGTLAMIKDEATQTFLSNHLKTISGRRQRRFWIGLDDLNAEKAFLWNDGTPLGEYDLFRSSAPHRIRDCVTLYKTRRMARWDIKNCDFRYPYICQLGGNGSK</sequence>
<dbReference type="PROSITE" id="PS50041">
    <property type="entry name" value="C_TYPE_LECTIN_2"/>
    <property type="match status" value="1"/>
</dbReference>